<sequence>MTVTVAIKALDEEAHIRAALETALRAVAPLGGRVVLADCGSRDATLAIARSLAATAPLRILTLAHREQRSCGAGAQLAYQGVDTPYFYLMDGDMRLREDFLAPALTYLEAHPGCAGVGGTVIETLIANEEFQIRQAAMAHEAHRREGPVDRLDGGGLYRTAAIRALGYFANANLQSFEEFDLAARLGAAGWSLARIDRPAVEHTGHATSGYRLLWRRFSSGRMSGAGQVLRAALGHPHCGRVLRQLTPVRVGGVIVGWWGLGLGLALTGAGAGQGPALVALVALPVLFLSLRRRSLRLGIYSFCQWNLTALAMIGGLARRQRDPASGVEAREITPAVPGVPA</sequence>
<evidence type="ECO:0000256" key="3">
    <source>
        <dbReference type="ARBA" id="ARBA00022676"/>
    </source>
</evidence>
<dbReference type="PANTHER" id="PTHR43646">
    <property type="entry name" value="GLYCOSYLTRANSFERASE"/>
    <property type="match status" value="1"/>
</dbReference>
<keyword evidence="5 6" id="KW-0472">Membrane</keyword>
<evidence type="ECO:0000256" key="4">
    <source>
        <dbReference type="ARBA" id="ARBA00022679"/>
    </source>
</evidence>
<comment type="subcellular location">
    <subcellularLocation>
        <location evidence="1">Cell membrane</location>
    </subcellularLocation>
</comment>
<keyword evidence="6" id="KW-1133">Transmembrane helix</keyword>
<evidence type="ECO:0000256" key="6">
    <source>
        <dbReference type="SAM" id="Phobius"/>
    </source>
</evidence>
<dbReference type="SUPFAM" id="SSF53448">
    <property type="entry name" value="Nucleotide-diphospho-sugar transferases"/>
    <property type="match status" value="1"/>
</dbReference>
<name>A0ABQ6PCS1_9SPHN</name>
<dbReference type="PANTHER" id="PTHR43646:SF2">
    <property type="entry name" value="GLYCOSYLTRANSFERASE 2-LIKE DOMAIN-CONTAINING PROTEIN"/>
    <property type="match status" value="1"/>
</dbReference>
<evidence type="ECO:0000313" key="9">
    <source>
        <dbReference type="Proteomes" id="UP001187221"/>
    </source>
</evidence>
<keyword evidence="4" id="KW-0808">Transferase</keyword>
<dbReference type="EMBL" id="BTFW01000001">
    <property type="protein sequence ID" value="GMM61916.1"/>
    <property type="molecule type" value="Genomic_DNA"/>
</dbReference>
<keyword evidence="6" id="KW-0812">Transmembrane</keyword>
<feature type="domain" description="Glycosyltransferase 2-like" evidence="7">
    <location>
        <begin position="4"/>
        <end position="115"/>
    </location>
</feature>
<dbReference type="InterPro" id="IPR001173">
    <property type="entry name" value="Glyco_trans_2-like"/>
</dbReference>
<evidence type="ECO:0000256" key="2">
    <source>
        <dbReference type="ARBA" id="ARBA00022475"/>
    </source>
</evidence>
<protein>
    <submittedName>
        <fullName evidence="8">Glycosyltransferase</fullName>
    </submittedName>
</protein>
<proteinExistence type="predicted"/>
<accession>A0ABQ6PCS1</accession>
<evidence type="ECO:0000313" key="8">
    <source>
        <dbReference type="EMBL" id="GMM61916.1"/>
    </source>
</evidence>
<keyword evidence="3" id="KW-0328">Glycosyltransferase</keyword>
<evidence type="ECO:0000256" key="5">
    <source>
        <dbReference type="ARBA" id="ARBA00023136"/>
    </source>
</evidence>
<organism evidence="8 9">
    <name type="scientific">Novosphingobium pituita</name>
    <dbReference type="NCBI Taxonomy" id="3056842"/>
    <lineage>
        <taxon>Bacteria</taxon>
        <taxon>Pseudomonadati</taxon>
        <taxon>Pseudomonadota</taxon>
        <taxon>Alphaproteobacteria</taxon>
        <taxon>Sphingomonadales</taxon>
        <taxon>Sphingomonadaceae</taxon>
        <taxon>Novosphingobium</taxon>
    </lineage>
</organism>
<feature type="transmembrane region" description="Helical" evidence="6">
    <location>
        <begin position="275"/>
        <end position="291"/>
    </location>
</feature>
<feature type="transmembrane region" description="Helical" evidence="6">
    <location>
        <begin position="251"/>
        <end position="269"/>
    </location>
</feature>
<evidence type="ECO:0000256" key="1">
    <source>
        <dbReference type="ARBA" id="ARBA00004236"/>
    </source>
</evidence>
<comment type="caution">
    <text evidence="8">The sequence shown here is derived from an EMBL/GenBank/DDBJ whole genome shotgun (WGS) entry which is preliminary data.</text>
</comment>
<keyword evidence="9" id="KW-1185">Reference proteome</keyword>
<gene>
    <name evidence="8" type="ORF">NUTIK01_26930</name>
</gene>
<dbReference type="Proteomes" id="UP001187221">
    <property type="component" value="Unassembled WGS sequence"/>
</dbReference>
<keyword evidence="2" id="KW-1003">Cell membrane</keyword>
<dbReference type="Pfam" id="PF00535">
    <property type="entry name" value="Glycos_transf_2"/>
    <property type="match status" value="1"/>
</dbReference>
<dbReference type="InterPro" id="IPR029044">
    <property type="entry name" value="Nucleotide-diphossugar_trans"/>
</dbReference>
<reference evidence="8 9" key="1">
    <citation type="submission" date="2023-06" db="EMBL/GenBank/DDBJ databases">
        <title>Draft genome sequence of Novosphingobium sp. strain IK01.</title>
        <authorList>
            <person name="Hatamoto M."/>
            <person name="Ikarashi T."/>
            <person name="Yamaguchi T."/>
        </authorList>
    </citation>
    <scope>NUCLEOTIDE SEQUENCE [LARGE SCALE GENOMIC DNA]</scope>
    <source>
        <strain evidence="8 9">IK01</strain>
    </source>
</reference>
<evidence type="ECO:0000259" key="7">
    <source>
        <dbReference type="Pfam" id="PF00535"/>
    </source>
</evidence>
<dbReference type="Gene3D" id="3.90.550.10">
    <property type="entry name" value="Spore Coat Polysaccharide Biosynthesis Protein SpsA, Chain A"/>
    <property type="match status" value="1"/>
</dbReference>